<accession>A0A227KND6</accession>
<comment type="function">
    <text evidence="10">Probably acts as a heme chaperone, transferring heme to an unknown acceptor. Binds one molecule of heme per monomer, possibly covalently. Binds 1 [4Fe-4S] cluster. The cluster is coordinated with 3 cysteines and an exchangeable S-adenosyl-L-methionine.</text>
</comment>
<dbReference type="InterPro" id="IPR007197">
    <property type="entry name" value="rSAM"/>
</dbReference>
<dbReference type="EMBL" id="NHMP01000003">
    <property type="protein sequence ID" value="OXE49597.1"/>
    <property type="molecule type" value="Genomic_DNA"/>
</dbReference>
<feature type="domain" description="Radical SAM core" evidence="11">
    <location>
        <begin position="1"/>
        <end position="232"/>
    </location>
</feature>
<evidence type="ECO:0000256" key="5">
    <source>
        <dbReference type="ARBA" id="ARBA00022691"/>
    </source>
</evidence>
<keyword evidence="10" id="KW-0963">Cytoplasm</keyword>
<dbReference type="SFLD" id="SFLDF00288">
    <property type="entry name" value="HemN-like__clustered_with_nucl"/>
    <property type="match status" value="1"/>
</dbReference>
<proteinExistence type="inferred from homology"/>
<dbReference type="InterPro" id="IPR004559">
    <property type="entry name" value="HemW-like"/>
</dbReference>
<dbReference type="GO" id="GO:0004109">
    <property type="term" value="F:coproporphyrinogen oxidase activity"/>
    <property type="evidence" value="ECO:0007669"/>
    <property type="project" value="InterPro"/>
</dbReference>
<dbReference type="InterPro" id="IPR058240">
    <property type="entry name" value="rSAM_sf"/>
</dbReference>
<dbReference type="SFLD" id="SFLDG01065">
    <property type="entry name" value="anaerobic_coproporphyrinogen-I"/>
    <property type="match status" value="1"/>
</dbReference>
<dbReference type="GeneID" id="78361492"/>
<dbReference type="AlphaFoldDB" id="A0A227KND6"/>
<keyword evidence="9 10" id="KW-0143">Chaperone</keyword>
<evidence type="ECO:0000256" key="3">
    <source>
        <dbReference type="ARBA" id="ARBA00017228"/>
    </source>
</evidence>
<evidence type="ECO:0000313" key="12">
    <source>
        <dbReference type="EMBL" id="OXE49597.1"/>
    </source>
</evidence>
<evidence type="ECO:0000256" key="9">
    <source>
        <dbReference type="ARBA" id="ARBA00023186"/>
    </source>
</evidence>
<dbReference type="InterPro" id="IPR034505">
    <property type="entry name" value="Coproporphyrinogen-III_oxidase"/>
</dbReference>
<dbReference type="InterPro" id="IPR013785">
    <property type="entry name" value="Aldolase_TIM"/>
</dbReference>
<dbReference type="GO" id="GO:0046872">
    <property type="term" value="F:metal ion binding"/>
    <property type="evidence" value="ECO:0007669"/>
    <property type="project" value="UniProtKB-UniRule"/>
</dbReference>
<dbReference type="Pfam" id="PF06969">
    <property type="entry name" value="HemN_C"/>
    <property type="match status" value="1"/>
</dbReference>
<dbReference type="GO" id="GO:0005737">
    <property type="term" value="C:cytoplasm"/>
    <property type="evidence" value="ECO:0007669"/>
    <property type="project" value="UniProtKB-SubCell"/>
</dbReference>
<dbReference type="NCBIfam" id="TIGR00539">
    <property type="entry name" value="hemN_rel"/>
    <property type="match status" value="1"/>
</dbReference>
<dbReference type="Pfam" id="PF04055">
    <property type="entry name" value="Radical_SAM"/>
    <property type="match status" value="1"/>
</dbReference>
<evidence type="ECO:0000259" key="11">
    <source>
        <dbReference type="PROSITE" id="PS51918"/>
    </source>
</evidence>
<reference evidence="13" key="1">
    <citation type="submission" date="2017-05" db="EMBL/GenBank/DDBJ databases">
        <title>Improved OligoMM genomes.</title>
        <authorList>
            <person name="Garzetti D."/>
        </authorList>
    </citation>
    <scope>NUCLEOTIDE SEQUENCE [LARGE SCALE GENOMIC DNA]</scope>
    <source>
        <strain evidence="13">YL45</strain>
    </source>
</reference>
<dbReference type="InterPro" id="IPR006638">
    <property type="entry name" value="Elp3/MiaA/NifB-like_rSAM"/>
</dbReference>
<keyword evidence="6 10" id="KW-0479">Metal-binding</keyword>
<evidence type="ECO:0000313" key="13">
    <source>
        <dbReference type="Proteomes" id="UP000214610"/>
    </source>
</evidence>
<dbReference type="SUPFAM" id="SSF102114">
    <property type="entry name" value="Radical SAM enzymes"/>
    <property type="match status" value="1"/>
</dbReference>
<dbReference type="InterPro" id="IPR010723">
    <property type="entry name" value="HemN_C"/>
</dbReference>
<evidence type="ECO:0000256" key="4">
    <source>
        <dbReference type="ARBA" id="ARBA00022617"/>
    </source>
</evidence>
<dbReference type="GO" id="GO:0006779">
    <property type="term" value="P:porphyrin-containing compound biosynthetic process"/>
    <property type="evidence" value="ECO:0007669"/>
    <property type="project" value="InterPro"/>
</dbReference>
<keyword evidence="10" id="KW-0004">4Fe-4S</keyword>
<comment type="caution">
    <text evidence="12">The sequence shown here is derived from an EMBL/GenBank/DDBJ whole genome shotgun (WGS) entry which is preliminary data.</text>
</comment>
<comment type="cofactor">
    <cofactor evidence="1">
        <name>[4Fe-4S] cluster</name>
        <dbReference type="ChEBI" id="CHEBI:49883"/>
    </cofactor>
</comment>
<name>A0A227KND6_9BURK</name>
<dbReference type="SFLD" id="SFLDF00562">
    <property type="entry name" value="HemN-like__clustered_with_heat"/>
    <property type="match status" value="1"/>
</dbReference>
<dbReference type="PANTHER" id="PTHR13932">
    <property type="entry name" value="COPROPORPHYRINIGEN III OXIDASE"/>
    <property type="match status" value="1"/>
</dbReference>
<dbReference type="SFLD" id="SFLDG01082">
    <property type="entry name" value="B12-binding_domain_containing"/>
    <property type="match status" value="1"/>
</dbReference>
<dbReference type="GO" id="GO:0051539">
    <property type="term" value="F:4 iron, 4 sulfur cluster binding"/>
    <property type="evidence" value="ECO:0007669"/>
    <property type="project" value="UniProtKB-UniRule"/>
</dbReference>
<keyword evidence="7 10" id="KW-0408">Iron</keyword>
<dbReference type="SFLD" id="SFLDS00029">
    <property type="entry name" value="Radical_SAM"/>
    <property type="match status" value="1"/>
</dbReference>
<keyword evidence="5 10" id="KW-0949">S-adenosyl-L-methionine</keyword>
<keyword evidence="8 10" id="KW-0411">Iron-sulfur</keyword>
<evidence type="ECO:0000256" key="1">
    <source>
        <dbReference type="ARBA" id="ARBA00001966"/>
    </source>
</evidence>
<protein>
    <recommendedName>
        <fullName evidence="3 10">Heme chaperone HemW</fullName>
    </recommendedName>
</protein>
<evidence type="ECO:0000256" key="10">
    <source>
        <dbReference type="RuleBase" id="RU364116"/>
    </source>
</evidence>
<evidence type="ECO:0000256" key="2">
    <source>
        <dbReference type="ARBA" id="ARBA00006100"/>
    </source>
</evidence>
<comment type="subcellular location">
    <subcellularLocation>
        <location evidence="10">Cytoplasm</location>
    </subcellularLocation>
</comment>
<keyword evidence="4 10" id="KW-0349">Heme</keyword>
<evidence type="ECO:0000256" key="8">
    <source>
        <dbReference type="ARBA" id="ARBA00023014"/>
    </source>
</evidence>
<dbReference type="SMART" id="SM00729">
    <property type="entry name" value="Elp3"/>
    <property type="match status" value="1"/>
</dbReference>
<evidence type="ECO:0000256" key="6">
    <source>
        <dbReference type="ARBA" id="ARBA00022723"/>
    </source>
</evidence>
<keyword evidence="13" id="KW-1185">Reference proteome</keyword>
<dbReference type="CDD" id="cd01335">
    <property type="entry name" value="Radical_SAM"/>
    <property type="match status" value="1"/>
</dbReference>
<comment type="similarity">
    <text evidence="2">Belongs to the anaerobic coproporphyrinogen-III oxidase family. HemW subfamily.</text>
</comment>
<dbReference type="PANTHER" id="PTHR13932:SF5">
    <property type="entry name" value="RADICAL S-ADENOSYL METHIONINE DOMAIN-CONTAINING PROTEIN 1, MITOCHONDRIAL"/>
    <property type="match status" value="1"/>
</dbReference>
<dbReference type="PROSITE" id="PS51918">
    <property type="entry name" value="RADICAL_SAM"/>
    <property type="match status" value="1"/>
</dbReference>
<dbReference type="RefSeq" id="WP_066592881.1">
    <property type="nucleotide sequence ID" value="NZ_CAJTBZ010000031.1"/>
</dbReference>
<dbReference type="Proteomes" id="UP000214610">
    <property type="component" value="Unassembled WGS sequence"/>
</dbReference>
<sequence>MIPLSVYLHWPWCIHKCPYCDFNSHEFKREKDSESEYVKNLLLSVGRLSHRGEGRQISTIYLGGGTPSLLSPSSISQILDGLHRNFDIAPNAEISMEANPGTFEYKNFAGYRKAGINRLSIGIQSFDDQKLKVLGRIHSSEEAKRAAAAAAEIFDNFNLDLMFALPGQTFDELEKDISTALSFGSPHLSYYQLTIEPNTYFGKYEPANLPDDDIRADMSDLVAESLVQKGLEHYEISGYARPGFQCRHNLNYWQYGDYFGIGPGAHGKLTRDKQIWRTVSAMNPELWKEKVHSGGTGLVKDIKTPQEDIPFEFMLNVLRLREGVPTELWEKRTFLSYASIRSTVEKLQNVGMLVKTPNLLKTTETGWNFLNCVQEEFLCTK</sequence>
<evidence type="ECO:0000256" key="7">
    <source>
        <dbReference type="ARBA" id="ARBA00023004"/>
    </source>
</evidence>
<gene>
    <name evidence="12" type="ORF">ADH67_05540</name>
</gene>
<dbReference type="Gene3D" id="3.20.20.70">
    <property type="entry name" value="Aldolase class I"/>
    <property type="match status" value="1"/>
</dbReference>
<organism evidence="12 13">
    <name type="scientific">Turicimonas muris</name>
    <dbReference type="NCBI Taxonomy" id="1796652"/>
    <lineage>
        <taxon>Bacteria</taxon>
        <taxon>Pseudomonadati</taxon>
        <taxon>Pseudomonadota</taxon>
        <taxon>Betaproteobacteria</taxon>
        <taxon>Burkholderiales</taxon>
        <taxon>Sutterellaceae</taxon>
        <taxon>Turicimonas</taxon>
    </lineage>
</organism>